<organism evidence="1 2">
    <name type="scientific">Actinomyces oris</name>
    <dbReference type="NCBI Taxonomy" id="544580"/>
    <lineage>
        <taxon>Bacteria</taxon>
        <taxon>Bacillati</taxon>
        <taxon>Actinomycetota</taxon>
        <taxon>Actinomycetes</taxon>
        <taxon>Actinomycetales</taxon>
        <taxon>Actinomycetaceae</taxon>
        <taxon>Actinomyces</taxon>
    </lineage>
</organism>
<evidence type="ECO:0000313" key="1">
    <source>
        <dbReference type="EMBL" id="OLO51033.1"/>
    </source>
</evidence>
<evidence type="ECO:0000313" key="2">
    <source>
        <dbReference type="Proteomes" id="UP000186394"/>
    </source>
</evidence>
<accession>A0A1Q8VSH7</accession>
<dbReference type="AlphaFoldDB" id="A0A1Q8VSH7"/>
<reference evidence="1 2" key="1">
    <citation type="submission" date="2016-12" db="EMBL/GenBank/DDBJ databases">
        <title>Genomic comparison of strains in the 'Actinomyces naeslundii' group.</title>
        <authorList>
            <person name="Mughal S.R."/>
            <person name="Do T."/>
            <person name="Gilbert S.C."/>
            <person name="Witherden E.A."/>
            <person name="Didelot X."/>
            <person name="Beighton D."/>
        </authorList>
    </citation>
    <scope>NUCLEOTIDE SEQUENCE [LARGE SCALE GENOMIC DNA]</scope>
    <source>
        <strain evidence="1 2">P6N</strain>
    </source>
</reference>
<gene>
    <name evidence="1" type="ORF">BKH28_00925</name>
</gene>
<dbReference type="InterPro" id="IPR011664">
    <property type="entry name" value="Abi_system_AbiD/AbiF-like"/>
</dbReference>
<dbReference type="GO" id="GO:0003677">
    <property type="term" value="F:DNA binding"/>
    <property type="evidence" value="ECO:0007669"/>
    <property type="project" value="UniProtKB-KW"/>
</dbReference>
<protein>
    <submittedName>
        <fullName evidence="1">DNA-binding protein</fullName>
    </submittedName>
</protein>
<dbReference type="Proteomes" id="UP000186394">
    <property type="component" value="Unassembled WGS sequence"/>
</dbReference>
<sequence length="334" mass="39103">MNPPGQHYDKPALNENDLIERYIERGLIITDRNRTARYLRHIGYYRLSPYTIPFQADRTTHSFRPDTTFDDILYIYVFDRQLRLLTMDVLERVEVAVRAAVSNTMSTHGEGGAFWYQNASNYQNRRGYSATIERIEDLIRRERQHTPSDRGEQADRLHYPDALSHYLATYSSPATPPSWLVIELLTAGELQHLYASLPLKYRKIIARELDLPDQVLQSWLKTYVRVRNICAHHGRLWNRFLGVYPAIPRSPTVRWLNDRSTFDTGNPRALERKRLYPVLVSLQSILFTISPHSTWALRLHTLLEKYHDIPLNALGMKANWDADEFWQEAFEACS</sequence>
<dbReference type="RefSeq" id="WP_075417070.1">
    <property type="nucleotide sequence ID" value="NZ_MSKL01000004.1"/>
</dbReference>
<dbReference type="EMBL" id="MSKL01000004">
    <property type="protein sequence ID" value="OLO51033.1"/>
    <property type="molecule type" value="Genomic_DNA"/>
</dbReference>
<keyword evidence="1" id="KW-0238">DNA-binding</keyword>
<comment type="caution">
    <text evidence="1">The sequence shown here is derived from an EMBL/GenBank/DDBJ whole genome shotgun (WGS) entry which is preliminary data.</text>
</comment>
<dbReference type="Pfam" id="PF07751">
    <property type="entry name" value="Abi_2"/>
    <property type="match status" value="1"/>
</dbReference>
<name>A0A1Q8VSH7_9ACTO</name>
<proteinExistence type="predicted"/>